<feature type="signal peptide" evidence="4">
    <location>
        <begin position="1"/>
        <end position="17"/>
    </location>
</feature>
<feature type="region of interest" description="Disordered" evidence="3">
    <location>
        <begin position="407"/>
        <end position="426"/>
    </location>
</feature>
<evidence type="ECO:0000256" key="4">
    <source>
        <dbReference type="SAM" id="SignalP"/>
    </source>
</evidence>
<dbReference type="Proteomes" id="UP001313282">
    <property type="component" value="Unassembled WGS sequence"/>
</dbReference>
<evidence type="ECO:0000259" key="5">
    <source>
        <dbReference type="PROSITE" id="PS50158"/>
    </source>
</evidence>
<proteinExistence type="predicted"/>
<evidence type="ECO:0000256" key="1">
    <source>
        <dbReference type="PROSITE-ProRule" id="PRU00047"/>
    </source>
</evidence>
<feature type="region of interest" description="Disordered" evidence="3">
    <location>
        <begin position="318"/>
        <end position="349"/>
    </location>
</feature>
<protein>
    <recommendedName>
        <fullName evidence="5">CCHC-type domain-containing protein</fullName>
    </recommendedName>
</protein>
<keyword evidence="1" id="KW-0862">Zinc</keyword>
<evidence type="ECO:0000313" key="7">
    <source>
        <dbReference type="Proteomes" id="UP001313282"/>
    </source>
</evidence>
<name>A0AAN8RMD0_9PEZI</name>
<feature type="region of interest" description="Disordered" evidence="3">
    <location>
        <begin position="91"/>
        <end position="132"/>
    </location>
</feature>
<sequence length="471" mass="53886">MWILSFTLVGATMVALALTKWRTPLEERMAKRAVKMEIAPGEDNPMSRPLQPKGPSIATQKLIAEAKEVTERLRQLQNRLELRAKSLDLTGNTYNVKPPPKLSGLTPEPGPEAGTFPTEEPKDGYRGAEPPWEFDDDKTKWRDWTTEMLLWARSNELRNRWNALSQFAACIKEGTRAKGRIRYLMHSVHSETPEKEAFEKLDNTIQVWEWCIRVLAPGCRDWGEESKAIRRLTTYQRGKPVREILDNVAYATKVLGLDPARQTEAFRMNIRKDLQLALAQRLGKWPSDLTLSDFIERVEGVENEQKIVREGYMNWTPKPNFKGSAETQREKSVNTRATNAPDERKRQNHGVKLWSDEDWALIKEAGACFNCGWANHRTKDCKKPREGFKTLSQESTTFLRERIERKKKNGWRSRGQKDQQPMVLNSDCKNSSIETGLCAEASSSPETVRWINTDSDSITITGQIALVDSEI</sequence>
<keyword evidence="7" id="KW-1185">Reference proteome</keyword>
<dbReference type="PROSITE" id="PS50158">
    <property type="entry name" value="ZF_CCHC"/>
    <property type="match status" value="1"/>
</dbReference>
<keyword evidence="1" id="KW-0479">Metal-binding</keyword>
<evidence type="ECO:0000313" key="6">
    <source>
        <dbReference type="EMBL" id="KAK6356203.1"/>
    </source>
</evidence>
<keyword evidence="2" id="KW-0175">Coiled coil</keyword>
<dbReference type="GO" id="GO:0008270">
    <property type="term" value="F:zinc ion binding"/>
    <property type="evidence" value="ECO:0007669"/>
    <property type="project" value="UniProtKB-KW"/>
</dbReference>
<feature type="domain" description="CCHC-type" evidence="5">
    <location>
        <begin position="368"/>
        <end position="383"/>
    </location>
</feature>
<gene>
    <name evidence="6" type="ORF">TWF718_000574</name>
</gene>
<reference evidence="6 7" key="1">
    <citation type="submission" date="2019-10" db="EMBL/GenBank/DDBJ databases">
        <authorList>
            <person name="Palmer J.M."/>
        </authorList>
    </citation>
    <scope>NUCLEOTIDE SEQUENCE [LARGE SCALE GENOMIC DNA]</scope>
    <source>
        <strain evidence="6 7">TWF718</strain>
    </source>
</reference>
<feature type="coiled-coil region" evidence="2">
    <location>
        <begin position="59"/>
        <end position="86"/>
    </location>
</feature>
<keyword evidence="1" id="KW-0863">Zinc-finger</keyword>
<feature type="chain" id="PRO_5042816616" description="CCHC-type domain-containing protein" evidence="4">
    <location>
        <begin position="18"/>
        <end position="471"/>
    </location>
</feature>
<keyword evidence="4" id="KW-0732">Signal</keyword>
<organism evidence="6 7">
    <name type="scientific">Orbilia javanica</name>
    <dbReference type="NCBI Taxonomy" id="47235"/>
    <lineage>
        <taxon>Eukaryota</taxon>
        <taxon>Fungi</taxon>
        <taxon>Dikarya</taxon>
        <taxon>Ascomycota</taxon>
        <taxon>Pezizomycotina</taxon>
        <taxon>Orbiliomycetes</taxon>
        <taxon>Orbiliales</taxon>
        <taxon>Orbiliaceae</taxon>
        <taxon>Orbilia</taxon>
    </lineage>
</organism>
<evidence type="ECO:0000256" key="2">
    <source>
        <dbReference type="SAM" id="Coils"/>
    </source>
</evidence>
<evidence type="ECO:0000256" key="3">
    <source>
        <dbReference type="SAM" id="MobiDB-lite"/>
    </source>
</evidence>
<dbReference type="EMBL" id="JAVHNR010000001">
    <property type="protein sequence ID" value="KAK6356203.1"/>
    <property type="molecule type" value="Genomic_DNA"/>
</dbReference>
<dbReference type="GO" id="GO:0003676">
    <property type="term" value="F:nucleic acid binding"/>
    <property type="evidence" value="ECO:0007669"/>
    <property type="project" value="InterPro"/>
</dbReference>
<dbReference type="InterPro" id="IPR001878">
    <property type="entry name" value="Znf_CCHC"/>
</dbReference>
<comment type="caution">
    <text evidence="6">The sequence shown here is derived from an EMBL/GenBank/DDBJ whole genome shotgun (WGS) entry which is preliminary data.</text>
</comment>
<accession>A0AAN8RMD0</accession>
<dbReference type="AlphaFoldDB" id="A0AAN8RMD0"/>